<evidence type="ECO:0000256" key="1">
    <source>
        <dbReference type="SAM" id="MobiDB-lite"/>
    </source>
</evidence>
<organism evidence="2 3">
    <name type="scientific">Henosepilachna vigintioctopunctata</name>
    <dbReference type="NCBI Taxonomy" id="420089"/>
    <lineage>
        <taxon>Eukaryota</taxon>
        <taxon>Metazoa</taxon>
        <taxon>Ecdysozoa</taxon>
        <taxon>Arthropoda</taxon>
        <taxon>Hexapoda</taxon>
        <taxon>Insecta</taxon>
        <taxon>Pterygota</taxon>
        <taxon>Neoptera</taxon>
        <taxon>Endopterygota</taxon>
        <taxon>Coleoptera</taxon>
        <taxon>Polyphaga</taxon>
        <taxon>Cucujiformia</taxon>
        <taxon>Coccinelloidea</taxon>
        <taxon>Coccinellidae</taxon>
        <taxon>Epilachninae</taxon>
        <taxon>Epilachnini</taxon>
        <taxon>Henosepilachna</taxon>
    </lineage>
</organism>
<reference evidence="2 3" key="1">
    <citation type="submission" date="2023-03" db="EMBL/GenBank/DDBJ databases">
        <title>Genome insight into feeding habits of ladybird beetles.</title>
        <authorList>
            <person name="Li H.-S."/>
            <person name="Huang Y.-H."/>
            <person name="Pang H."/>
        </authorList>
    </citation>
    <scope>NUCLEOTIDE SEQUENCE [LARGE SCALE GENOMIC DNA]</scope>
    <source>
        <strain evidence="2">SYSU_2023b</strain>
        <tissue evidence="2">Whole body</tissue>
    </source>
</reference>
<feature type="region of interest" description="Disordered" evidence="1">
    <location>
        <begin position="1"/>
        <end position="20"/>
    </location>
</feature>
<gene>
    <name evidence="2" type="ORF">WA026_015414</name>
</gene>
<sequence length="193" mass="22095">MTWTLIDEETGKGKNHSNNPPPAAMLNKYFTTIASIIIADITNVERSAGSYLKERKNFKSLFFRPIVEEDIFKYIQKMAPKSTQDIFEMNTVVVKSIMEFIASPLTDIINACFEQDSVEVRRAIDFLKNKSSCGISTKILKTVGCQISEILAHIFNNSIQQREYPASLNTAIIVPIHKKWIILMWKITNQQQY</sequence>
<name>A0AAW1UC95_9CUCU</name>
<proteinExistence type="predicted"/>
<accession>A0AAW1UC95</accession>
<dbReference type="PANTHER" id="PTHR47510">
    <property type="entry name" value="REVERSE TRANSCRIPTASE DOMAIN-CONTAINING PROTEIN"/>
    <property type="match status" value="1"/>
</dbReference>
<evidence type="ECO:0000313" key="3">
    <source>
        <dbReference type="Proteomes" id="UP001431783"/>
    </source>
</evidence>
<keyword evidence="3" id="KW-1185">Reference proteome</keyword>
<comment type="caution">
    <text evidence="2">The sequence shown here is derived from an EMBL/GenBank/DDBJ whole genome shotgun (WGS) entry which is preliminary data.</text>
</comment>
<dbReference type="Proteomes" id="UP001431783">
    <property type="component" value="Unassembled WGS sequence"/>
</dbReference>
<protein>
    <submittedName>
        <fullName evidence="2">Uncharacterized protein</fullName>
    </submittedName>
</protein>
<dbReference type="EMBL" id="JARQZJ010000068">
    <property type="protein sequence ID" value="KAK9881292.1"/>
    <property type="molecule type" value="Genomic_DNA"/>
</dbReference>
<evidence type="ECO:0000313" key="2">
    <source>
        <dbReference type="EMBL" id="KAK9881292.1"/>
    </source>
</evidence>
<dbReference type="PANTHER" id="PTHR47510:SF3">
    <property type="entry name" value="ENDO_EXONUCLEASE_PHOSPHATASE DOMAIN-CONTAINING PROTEIN"/>
    <property type="match status" value="1"/>
</dbReference>
<dbReference type="AlphaFoldDB" id="A0AAW1UC95"/>